<name>A0A8S5T9L1_9CAUD</name>
<evidence type="ECO:0000313" key="1">
    <source>
        <dbReference type="EMBL" id="DAF60021.1"/>
    </source>
</evidence>
<dbReference type="EMBL" id="BK032781">
    <property type="protein sequence ID" value="DAF60021.1"/>
    <property type="molecule type" value="Genomic_DNA"/>
</dbReference>
<proteinExistence type="predicted"/>
<reference evidence="1" key="1">
    <citation type="journal article" date="2021" name="Proc. Natl. Acad. Sci. U.S.A.">
        <title>A Catalog of Tens of Thousands of Viruses from Human Metagenomes Reveals Hidden Associations with Chronic Diseases.</title>
        <authorList>
            <person name="Tisza M.J."/>
            <person name="Buck C.B."/>
        </authorList>
    </citation>
    <scope>NUCLEOTIDE SEQUENCE</scope>
    <source>
        <strain evidence="1">CtUM413</strain>
    </source>
</reference>
<organism evidence="1">
    <name type="scientific">Siphoviridae sp. ctUM413</name>
    <dbReference type="NCBI Taxonomy" id="2827879"/>
    <lineage>
        <taxon>Viruses</taxon>
        <taxon>Duplodnaviria</taxon>
        <taxon>Heunggongvirae</taxon>
        <taxon>Uroviricota</taxon>
        <taxon>Caudoviricetes</taxon>
    </lineage>
</organism>
<sequence length="253" mass="28977">MNSLFSSQDFQTENRLQTTVQVANNYGVSESAISKHFSRNKDEIIEGIHYLLDTNSKFGTKTIKWTLEGVYMLGFFVKKSKVAKEYRSKVAKAIAQAREKQLTDAKEARARNLALADKVSSLQACAIKDAKDHQNQINGYKGQLAKHNALIASLKTELAKRGKIYDAEVIERYEDREENLRAQLHNAKAERDFYFKRTQELKQKQNVKDSEIVRILNKIQIQMDGVYSEIGAVMAYANDNDRFFIEQNEILKG</sequence>
<protein>
    <submittedName>
        <fullName evidence="1">Uncharacterized protein</fullName>
    </submittedName>
</protein>
<accession>A0A8S5T9L1</accession>